<dbReference type="Proteomes" id="UP000199673">
    <property type="component" value="Unassembled WGS sequence"/>
</dbReference>
<proteinExistence type="predicted"/>
<dbReference type="InterPro" id="IPR036567">
    <property type="entry name" value="RHF-like"/>
</dbReference>
<reference evidence="2" key="1">
    <citation type="submission" date="2016-10" db="EMBL/GenBank/DDBJ databases">
        <authorList>
            <person name="Varghese N."/>
            <person name="Submissions S."/>
        </authorList>
    </citation>
    <scope>NUCLEOTIDE SEQUENCE [LARGE SCALE GENOMIC DNA]</scope>
    <source>
        <strain evidence="2">DSM 23445</strain>
    </source>
</reference>
<dbReference type="RefSeq" id="WP_091692889.1">
    <property type="nucleotide sequence ID" value="NZ_FPBF01000002.1"/>
</dbReference>
<dbReference type="Gene3D" id="3.30.160.100">
    <property type="entry name" value="Ribosome hibernation promotion factor-like"/>
    <property type="match status" value="1"/>
</dbReference>
<dbReference type="OrthoDB" id="9808702at2"/>
<accession>A0A1I7AIE7</accession>
<dbReference type="AlphaFoldDB" id="A0A1I7AIE7"/>
<gene>
    <name evidence="1" type="ORF">SAMN04489724_1993</name>
</gene>
<protein>
    <submittedName>
        <fullName evidence="1">Putative sigma-54 modulation protein</fullName>
    </submittedName>
</protein>
<sequence>MKLQMHSIHFDADRKLIDFIQKKADKLDTYYDQIIDGEVFLRLDKNDNNSNKIVEIKMNVPGKQFFTKSQSDSFEAASDDAIEGLRRQIKKHKEKVVLAKQ</sequence>
<dbReference type="CDD" id="cd00552">
    <property type="entry name" value="RaiA"/>
    <property type="match status" value="1"/>
</dbReference>
<dbReference type="Pfam" id="PF02482">
    <property type="entry name" value="Ribosomal_S30AE"/>
    <property type="match status" value="1"/>
</dbReference>
<dbReference type="InterPro" id="IPR003489">
    <property type="entry name" value="RHF/RaiA"/>
</dbReference>
<dbReference type="NCBIfam" id="TIGR00741">
    <property type="entry name" value="yfiA"/>
    <property type="match status" value="1"/>
</dbReference>
<dbReference type="STRING" id="305507.SAMN04489724_1993"/>
<keyword evidence="2" id="KW-1185">Reference proteome</keyword>
<organism evidence="1 2">
    <name type="scientific">Algoriphagus locisalis</name>
    <dbReference type="NCBI Taxonomy" id="305507"/>
    <lineage>
        <taxon>Bacteria</taxon>
        <taxon>Pseudomonadati</taxon>
        <taxon>Bacteroidota</taxon>
        <taxon>Cytophagia</taxon>
        <taxon>Cytophagales</taxon>
        <taxon>Cyclobacteriaceae</taxon>
        <taxon>Algoriphagus</taxon>
    </lineage>
</organism>
<evidence type="ECO:0000313" key="2">
    <source>
        <dbReference type="Proteomes" id="UP000199673"/>
    </source>
</evidence>
<name>A0A1I7AIE7_9BACT</name>
<dbReference type="SUPFAM" id="SSF69754">
    <property type="entry name" value="Ribosome binding protein Y (YfiA homologue)"/>
    <property type="match status" value="1"/>
</dbReference>
<dbReference type="EMBL" id="FPBF01000002">
    <property type="protein sequence ID" value="SFT74731.1"/>
    <property type="molecule type" value="Genomic_DNA"/>
</dbReference>
<evidence type="ECO:0000313" key="1">
    <source>
        <dbReference type="EMBL" id="SFT74731.1"/>
    </source>
</evidence>